<keyword evidence="9" id="KW-1185">Reference proteome</keyword>
<dbReference type="SMART" id="SM00494">
    <property type="entry name" value="ChtBD2"/>
    <property type="match status" value="9"/>
</dbReference>
<evidence type="ECO:0000259" key="7">
    <source>
        <dbReference type="PROSITE" id="PS50940"/>
    </source>
</evidence>
<dbReference type="AlphaFoldDB" id="A0A7R8YUG7"/>
<keyword evidence="4" id="KW-1015">Disulfide bond</keyword>
<dbReference type="Gene3D" id="2.170.140.10">
    <property type="entry name" value="Chitin binding domain"/>
    <property type="match status" value="3"/>
</dbReference>
<protein>
    <recommendedName>
        <fullName evidence="7">Chitin-binding type-2 domain-containing protein</fullName>
    </recommendedName>
</protein>
<reference evidence="8 9" key="1">
    <citation type="submission" date="2020-11" db="EMBL/GenBank/DDBJ databases">
        <authorList>
            <person name="Wallbank WR R."/>
            <person name="Pardo Diaz C."/>
            <person name="Kozak K."/>
            <person name="Martin S."/>
            <person name="Jiggins C."/>
            <person name="Moest M."/>
            <person name="Warren A I."/>
            <person name="Generalovic N T."/>
            <person name="Byers J.R.P. K."/>
            <person name="Montejo-Kovacevich G."/>
            <person name="Yen C E."/>
        </authorList>
    </citation>
    <scope>NUCLEOTIDE SEQUENCE [LARGE SCALE GENOMIC DNA]</scope>
</reference>
<evidence type="ECO:0000256" key="6">
    <source>
        <dbReference type="SAM" id="SignalP"/>
    </source>
</evidence>
<gene>
    <name evidence="8" type="ORF">HERILL_LOCUS8960</name>
</gene>
<dbReference type="InterPro" id="IPR002557">
    <property type="entry name" value="Chitin-bd_dom"/>
</dbReference>
<feature type="domain" description="Chitin-binding type-2" evidence="7">
    <location>
        <begin position="285"/>
        <end position="346"/>
    </location>
</feature>
<dbReference type="InterPro" id="IPR036508">
    <property type="entry name" value="Chitin-bd_dom_sf"/>
</dbReference>
<dbReference type="PANTHER" id="PTHR23301">
    <property type="entry name" value="CHITIN BINDING PERITROPHIN-A"/>
    <property type="match status" value="1"/>
</dbReference>
<dbReference type="GO" id="GO:0005576">
    <property type="term" value="C:extracellular region"/>
    <property type="evidence" value="ECO:0007669"/>
    <property type="project" value="InterPro"/>
</dbReference>
<dbReference type="OMA" id="WVSKQCA"/>
<feature type="domain" description="Chitin-binding type-2" evidence="7">
    <location>
        <begin position="410"/>
        <end position="466"/>
    </location>
</feature>
<dbReference type="PROSITE" id="PS51257">
    <property type="entry name" value="PROKAR_LIPOPROTEIN"/>
    <property type="match status" value="1"/>
</dbReference>
<feature type="domain" description="Chitin-binding type-2" evidence="7">
    <location>
        <begin position="350"/>
        <end position="407"/>
    </location>
</feature>
<evidence type="ECO:0000256" key="4">
    <source>
        <dbReference type="ARBA" id="ARBA00023157"/>
    </source>
</evidence>
<dbReference type="SUPFAM" id="SSF57625">
    <property type="entry name" value="Invertebrate chitin-binding proteins"/>
    <property type="match status" value="7"/>
</dbReference>
<feature type="domain" description="Chitin-binding type-2" evidence="7">
    <location>
        <begin position="158"/>
        <end position="215"/>
    </location>
</feature>
<evidence type="ECO:0000313" key="9">
    <source>
        <dbReference type="Proteomes" id="UP000594454"/>
    </source>
</evidence>
<feature type="domain" description="Chitin-binding type-2" evidence="7">
    <location>
        <begin position="33"/>
        <end position="89"/>
    </location>
</feature>
<dbReference type="GO" id="GO:0008061">
    <property type="term" value="F:chitin binding"/>
    <property type="evidence" value="ECO:0007669"/>
    <property type="project" value="UniProtKB-KW"/>
</dbReference>
<dbReference type="Proteomes" id="UP000594454">
    <property type="component" value="Chromosome 3"/>
</dbReference>
<proteinExistence type="predicted"/>
<evidence type="ECO:0000256" key="1">
    <source>
        <dbReference type="ARBA" id="ARBA00022669"/>
    </source>
</evidence>
<evidence type="ECO:0000256" key="5">
    <source>
        <dbReference type="ARBA" id="ARBA00023180"/>
    </source>
</evidence>
<feature type="domain" description="Chitin-binding type-2" evidence="7">
    <location>
        <begin position="221"/>
        <end position="278"/>
    </location>
</feature>
<feature type="domain" description="Chitin-binding type-2" evidence="7">
    <location>
        <begin position="467"/>
        <end position="523"/>
    </location>
</feature>
<dbReference type="PANTHER" id="PTHR23301:SF0">
    <property type="entry name" value="CHITIN-BINDING TYPE-2 DOMAIN-CONTAINING PROTEIN-RELATED"/>
    <property type="match status" value="1"/>
</dbReference>
<evidence type="ECO:0000313" key="8">
    <source>
        <dbReference type="EMBL" id="CAD7086167.1"/>
    </source>
</evidence>
<keyword evidence="1" id="KW-0147">Chitin-binding</keyword>
<dbReference type="Pfam" id="PF01607">
    <property type="entry name" value="CBM_14"/>
    <property type="match status" value="7"/>
</dbReference>
<evidence type="ECO:0000256" key="2">
    <source>
        <dbReference type="ARBA" id="ARBA00022729"/>
    </source>
</evidence>
<sequence>MTDNISRSYLWLTSFSVFTFLTACRLAAGFEIRIKCTHMDDYYYAKPASHCTTYYRCNHGRIEIHECGPGSIFDFYKQSCTRNSGVCYEPVCTGRTNGVYQDTTHACRRSFACHAGRIVAIDNCPPYHMHNGHQCVQQNNVMCEHPQTTAIAYPYTGDQRCARKEDGSYGIDDCSRYIICRNGEVIDIRSCFDGYKFKNEVKQCVLANQVPTCPSDNASKDYLCRHKNDGPSADPASKDCSEYIVCKDQKFVSQHECTDGSIFNGEICVPSQLYKCPVTMATIENDICKNQKNGFHINPPDGCSSYRRCTNGRTVDIFRCPNGQYFDPDEKNCVVEKFPERRKCLVMGKTPECVNATQGPHQDLTANSQCQKYYFCIYGYRVEYKCSPDKVFNGYRCVSKSSYSCPSQESNSCTSAPDGYYTNRQEGCRSYYYCSSGHKINYLCEEGYMFDGAKCTKASRGSQCSKDSICAGKPDGYYADLESNCRDYVYCVNNDKGNLLTCRNNNIFNGEKCVSPDTYTCPSNNNHKELNCVPKDCAGECVVDGFFPDIESGCKDYFFCIGGKKSMLSCSGGQVFNGEICVAEEKYLCPIYCD</sequence>
<feature type="chain" id="PRO_5030960433" description="Chitin-binding type-2 domain-containing protein" evidence="6">
    <location>
        <begin position="30"/>
        <end position="594"/>
    </location>
</feature>
<dbReference type="PROSITE" id="PS50940">
    <property type="entry name" value="CHIT_BIND_II"/>
    <property type="match status" value="8"/>
</dbReference>
<feature type="signal peptide" evidence="6">
    <location>
        <begin position="1"/>
        <end position="29"/>
    </location>
</feature>
<feature type="domain" description="Chitin-binding type-2" evidence="7">
    <location>
        <begin position="538"/>
        <end position="591"/>
    </location>
</feature>
<keyword evidence="2 6" id="KW-0732">Signal</keyword>
<organism evidence="8 9">
    <name type="scientific">Hermetia illucens</name>
    <name type="common">Black soldier fly</name>
    <dbReference type="NCBI Taxonomy" id="343691"/>
    <lineage>
        <taxon>Eukaryota</taxon>
        <taxon>Metazoa</taxon>
        <taxon>Ecdysozoa</taxon>
        <taxon>Arthropoda</taxon>
        <taxon>Hexapoda</taxon>
        <taxon>Insecta</taxon>
        <taxon>Pterygota</taxon>
        <taxon>Neoptera</taxon>
        <taxon>Endopterygota</taxon>
        <taxon>Diptera</taxon>
        <taxon>Brachycera</taxon>
        <taxon>Stratiomyomorpha</taxon>
        <taxon>Stratiomyidae</taxon>
        <taxon>Hermetiinae</taxon>
        <taxon>Hermetia</taxon>
    </lineage>
</organism>
<dbReference type="OrthoDB" id="7250310at2759"/>
<dbReference type="EMBL" id="LR899011">
    <property type="protein sequence ID" value="CAD7086167.1"/>
    <property type="molecule type" value="Genomic_DNA"/>
</dbReference>
<accession>A0A7R8YUG7</accession>
<keyword evidence="3" id="KW-0677">Repeat</keyword>
<dbReference type="InterPro" id="IPR051940">
    <property type="entry name" value="Chitin_bind-dev_reg"/>
</dbReference>
<name>A0A7R8YUG7_HERIL</name>
<dbReference type="InParanoid" id="A0A7R8YUG7"/>
<evidence type="ECO:0000256" key="3">
    <source>
        <dbReference type="ARBA" id="ARBA00022737"/>
    </source>
</evidence>
<keyword evidence="5" id="KW-0325">Glycoprotein</keyword>